<dbReference type="AlphaFoldDB" id="A4CL46"/>
<dbReference type="EMBL" id="CP001712">
    <property type="protein sequence ID" value="EAR15595.1"/>
    <property type="molecule type" value="Genomic_DNA"/>
</dbReference>
<dbReference type="RefSeq" id="WP_015754911.1">
    <property type="nucleotide sequence ID" value="NC_013222.1"/>
</dbReference>
<evidence type="ECO:0000313" key="1">
    <source>
        <dbReference type="EMBL" id="EAR15595.1"/>
    </source>
</evidence>
<reference evidence="1 2" key="1">
    <citation type="journal article" date="2009" name="J. Bacteriol.">
        <title>Complete genome sequence of Robiginitalea biformata HTCC2501.</title>
        <authorList>
            <person name="Oh H.M."/>
            <person name="Giovannoni S.J."/>
            <person name="Lee K."/>
            <person name="Ferriera S."/>
            <person name="Johnson J."/>
            <person name="Cho J.C."/>
        </authorList>
    </citation>
    <scope>NUCLEOTIDE SEQUENCE [LARGE SCALE GENOMIC DNA]</scope>
    <source>
        <strain evidence="2">ATCC BAA-864 / HTCC2501 / KCTC 12146</strain>
    </source>
</reference>
<organism evidence="1 2">
    <name type="scientific">Robiginitalea biformata (strain ATCC BAA-864 / DSM 15991 / KCTC 12146 / HTCC2501)</name>
    <dbReference type="NCBI Taxonomy" id="313596"/>
    <lineage>
        <taxon>Bacteria</taxon>
        <taxon>Pseudomonadati</taxon>
        <taxon>Bacteroidota</taxon>
        <taxon>Flavobacteriia</taxon>
        <taxon>Flavobacteriales</taxon>
        <taxon>Flavobacteriaceae</taxon>
        <taxon>Robiginitalea</taxon>
    </lineage>
</organism>
<dbReference type="HOGENOM" id="CLU_142866_0_0_10"/>
<sequence length="131" mass="14440">MSVLATDDKQLTLIYNSETRLGKQALGYLQGSNKAIQDLDISKTKLGNTLWVSLQDRLDKPFDELLALDHPDAPDTGSGNLHPDDWLKMLNENPVLLQYPIVVSGDRIGQLSTPSELVQFFEANSAGLDES</sequence>
<dbReference type="OrthoDB" id="1434620at2"/>
<dbReference type="KEGG" id="rbi:RB2501_14744"/>
<evidence type="ECO:0008006" key="3">
    <source>
        <dbReference type="Google" id="ProtNLM"/>
    </source>
</evidence>
<dbReference type="SUPFAM" id="SSF52833">
    <property type="entry name" value="Thioredoxin-like"/>
    <property type="match status" value="1"/>
</dbReference>
<dbReference type="STRING" id="313596.RB2501_14744"/>
<keyword evidence="2" id="KW-1185">Reference proteome</keyword>
<gene>
    <name evidence="1" type="ordered locus">RB2501_14744</name>
</gene>
<accession>A4CL46</accession>
<name>A4CL46_ROBBH</name>
<evidence type="ECO:0000313" key="2">
    <source>
        <dbReference type="Proteomes" id="UP000009049"/>
    </source>
</evidence>
<dbReference type="Proteomes" id="UP000009049">
    <property type="component" value="Chromosome"/>
</dbReference>
<protein>
    <recommendedName>
        <fullName evidence="3">Arsenate reductase</fullName>
    </recommendedName>
</protein>
<dbReference type="Gene3D" id="3.40.30.10">
    <property type="entry name" value="Glutaredoxin"/>
    <property type="match status" value="1"/>
</dbReference>
<proteinExistence type="predicted"/>
<dbReference type="eggNOG" id="COG1393">
    <property type="taxonomic scope" value="Bacteria"/>
</dbReference>
<dbReference type="InterPro" id="IPR036249">
    <property type="entry name" value="Thioredoxin-like_sf"/>
</dbReference>